<reference evidence="3 4" key="1">
    <citation type="submission" date="2017-06" db="EMBL/GenBank/DDBJ databases">
        <title>Yangia sp. YSBP01 complete genome sequence.</title>
        <authorList>
            <person name="Woo J.-H."/>
            <person name="Kim H.-S."/>
        </authorList>
    </citation>
    <scope>NUCLEOTIDE SEQUENCE [LARGE SCALE GENOMIC DNA]</scope>
    <source>
        <strain evidence="3 4">YSBP01</strain>
    </source>
</reference>
<dbReference type="AlphaFoldDB" id="A0A2U8HBW5"/>
<keyword evidence="1" id="KW-0732">Signal</keyword>
<evidence type="ECO:0000313" key="3">
    <source>
        <dbReference type="EMBL" id="AWI83238.1"/>
    </source>
</evidence>
<evidence type="ECO:0000259" key="2">
    <source>
        <dbReference type="Pfam" id="PF03886"/>
    </source>
</evidence>
<dbReference type="Proteomes" id="UP000244915">
    <property type="component" value="Chromosome 1"/>
</dbReference>
<feature type="domain" description="ABC-type transport auxiliary lipoprotein component" evidence="2">
    <location>
        <begin position="30"/>
        <end position="182"/>
    </location>
</feature>
<feature type="chain" id="PRO_5015992782" description="ABC-type transport auxiliary lipoprotein component domain-containing protein" evidence="1">
    <location>
        <begin position="19"/>
        <end position="187"/>
    </location>
</feature>
<protein>
    <recommendedName>
        <fullName evidence="2">ABC-type transport auxiliary lipoprotein component domain-containing protein</fullName>
    </recommendedName>
</protein>
<organism evidence="3 4">
    <name type="scientific">Alloyangia pacifica</name>
    <dbReference type="NCBI Taxonomy" id="311180"/>
    <lineage>
        <taxon>Bacteria</taxon>
        <taxon>Pseudomonadati</taxon>
        <taxon>Pseudomonadota</taxon>
        <taxon>Alphaproteobacteria</taxon>
        <taxon>Rhodobacterales</taxon>
        <taxon>Roseobacteraceae</taxon>
        <taxon>Alloyangia</taxon>
    </lineage>
</organism>
<evidence type="ECO:0000313" key="4">
    <source>
        <dbReference type="Proteomes" id="UP000244915"/>
    </source>
</evidence>
<dbReference type="SUPFAM" id="SSF159594">
    <property type="entry name" value="XCC0632-like"/>
    <property type="match status" value="1"/>
</dbReference>
<evidence type="ECO:0000256" key="1">
    <source>
        <dbReference type="SAM" id="SignalP"/>
    </source>
</evidence>
<dbReference type="InterPro" id="IPR005586">
    <property type="entry name" value="ABC_trans_aux"/>
</dbReference>
<dbReference type="PROSITE" id="PS51257">
    <property type="entry name" value="PROKAR_LIPOPROTEIN"/>
    <property type="match status" value="1"/>
</dbReference>
<accession>A0A2U8HBW5</accession>
<name>A0A2U8HBW5_9RHOB</name>
<gene>
    <name evidence="3" type="ORF">CEW88_05900</name>
</gene>
<proteinExistence type="predicted"/>
<dbReference type="Gene3D" id="3.40.50.10610">
    <property type="entry name" value="ABC-type transport auxiliary lipoprotein component"/>
    <property type="match status" value="1"/>
</dbReference>
<dbReference type="OrthoDB" id="7858211at2"/>
<dbReference type="RefSeq" id="WP_108965122.1">
    <property type="nucleotide sequence ID" value="NZ_CP022189.1"/>
</dbReference>
<dbReference type="KEGG" id="ypac:CEW88_05900"/>
<sequence>MRLKTTLPILLLPLFAAACGSEPRYRMDSMPPASSVRLAVSTLEVREVSLPAYADASEILLEDATGAMTQIEGALWADDPRRAMTQALAERLGTISGATVASEPWPLEEPAQAAVHVRISEAVANETGYFRLKGQYALSSYDRVIRERVNRFEITVPLQAATPGGIAAAAGSATAQLADRIAADLSR</sequence>
<feature type="signal peptide" evidence="1">
    <location>
        <begin position="1"/>
        <end position="18"/>
    </location>
</feature>
<dbReference type="Pfam" id="PF03886">
    <property type="entry name" value="ABC_trans_aux"/>
    <property type="match status" value="1"/>
</dbReference>
<dbReference type="EMBL" id="CP022189">
    <property type="protein sequence ID" value="AWI83238.1"/>
    <property type="molecule type" value="Genomic_DNA"/>
</dbReference>